<dbReference type="VEuPathDB" id="FungiDB:MYCFIDRAFT_203222"/>
<evidence type="ECO:0000256" key="1">
    <source>
        <dbReference type="SAM" id="MobiDB-lite"/>
    </source>
</evidence>
<accession>M3AK89</accession>
<feature type="compositionally biased region" description="Polar residues" evidence="1">
    <location>
        <begin position="157"/>
        <end position="168"/>
    </location>
</feature>
<organism evidence="2 3">
    <name type="scientific">Pseudocercospora fijiensis (strain CIRAD86)</name>
    <name type="common">Black leaf streak disease fungus</name>
    <name type="synonym">Mycosphaerella fijiensis</name>
    <dbReference type="NCBI Taxonomy" id="383855"/>
    <lineage>
        <taxon>Eukaryota</taxon>
        <taxon>Fungi</taxon>
        <taxon>Dikarya</taxon>
        <taxon>Ascomycota</taxon>
        <taxon>Pezizomycotina</taxon>
        <taxon>Dothideomycetes</taxon>
        <taxon>Dothideomycetidae</taxon>
        <taxon>Mycosphaerellales</taxon>
        <taxon>Mycosphaerellaceae</taxon>
        <taxon>Pseudocercospora</taxon>
    </lineage>
</organism>
<feature type="compositionally biased region" description="Polar residues" evidence="1">
    <location>
        <begin position="195"/>
        <end position="204"/>
    </location>
</feature>
<dbReference type="AlphaFoldDB" id="M3AK89"/>
<dbReference type="KEGG" id="pfj:MYCFIDRAFT_203222"/>
<dbReference type="GeneID" id="19336127"/>
<dbReference type="RefSeq" id="XP_007925501.1">
    <property type="nucleotide sequence ID" value="XM_007927310.1"/>
</dbReference>
<feature type="compositionally biased region" description="Low complexity" evidence="1">
    <location>
        <begin position="72"/>
        <end position="88"/>
    </location>
</feature>
<feature type="compositionally biased region" description="Low complexity" evidence="1">
    <location>
        <begin position="279"/>
        <end position="295"/>
    </location>
</feature>
<sequence length="576" mass="63374">MGRQHPAGLAILSQMFVVSVVREQNTNHVHGRKSARSRSFPRINTSRNLDENMSAMPMPSPHQFSPTHSRDSSAASTASSPITPTFSTRGHSRWPSSSSSLVTNPDSPANPNKTQLHDLVEDPSERDDSFDEPRGSAHEPLCICDTPFCEHRRHPISQQTSASLSTPEWTPGDDYFETAQLPTGPKTTKRRRSGDFSTDNLSSRLSRHFPSISKRFGGHRSTPSASTTNFRSAPGSRSSSFRVPSTRSFTMPNVHDSRNCTPPTPPMPFSPAPTSNSDRSVSPPRARASSHATRPVEITLPTPGEDTIDREELASTPLLPPMMESYFNHSLDEVRSPLPSPTVASPSAAASVANTPSGTPVFTSFPTPPLSTKHSMASLHASRSSHVLQPSSEIPPLSIAERETDPWAIKLGHANFHITPEPYLPEVCDAHSCKQLLDDWEAARVEFMRQAVHISEHYGVTSQTYKLTAQKWAEIDAVWRANHEIANAEAQVSADNTFYQPLAETQAISKMPLLEDPNQPSKFPKVEEADIVGPMVQYAKIQHRRVPSRKQSFLKIFTDPTSLFGPRATLGNAARR</sequence>
<reference evidence="2 3" key="1">
    <citation type="journal article" date="2012" name="PLoS Pathog.">
        <title>Diverse lifestyles and strategies of plant pathogenesis encoded in the genomes of eighteen Dothideomycetes fungi.</title>
        <authorList>
            <person name="Ohm R.A."/>
            <person name="Feau N."/>
            <person name="Henrissat B."/>
            <person name="Schoch C.L."/>
            <person name="Horwitz B.A."/>
            <person name="Barry K.W."/>
            <person name="Condon B.J."/>
            <person name="Copeland A.C."/>
            <person name="Dhillon B."/>
            <person name="Glaser F."/>
            <person name="Hesse C.N."/>
            <person name="Kosti I."/>
            <person name="LaButti K."/>
            <person name="Lindquist E.A."/>
            <person name="Lucas S."/>
            <person name="Salamov A.A."/>
            <person name="Bradshaw R.E."/>
            <person name="Ciuffetti L."/>
            <person name="Hamelin R.C."/>
            <person name="Kema G.H.J."/>
            <person name="Lawrence C."/>
            <person name="Scott J.A."/>
            <person name="Spatafora J.W."/>
            <person name="Turgeon B.G."/>
            <person name="de Wit P.J.G.M."/>
            <person name="Zhong S."/>
            <person name="Goodwin S.B."/>
            <person name="Grigoriev I.V."/>
        </authorList>
    </citation>
    <scope>NUCLEOTIDE SEQUENCE [LARGE SCALE GENOMIC DNA]</scope>
    <source>
        <strain evidence="2 3">CIRAD86</strain>
    </source>
</reference>
<protein>
    <recommendedName>
        <fullName evidence="4">Only prolin and serin are matching in the corresponding protein</fullName>
    </recommendedName>
</protein>
<dbReference type="OrthoDB" id="3882058at2759"/>
<proteinExistence type="predicted"/>
<evidence type="ECO:0000313" key="3">
    <source>
        <dbReference type="Proteomes" id="UP000016932"/>
    </source>
</evidence>
<dbReference type="HOGENOM" id="CLU_020684_0_0_1"/>
<feature type="compositionally biased region" description="Acidic residues" evidence="1">
    <location>
        <begin position="121"/>
        <end position="130"/>
    </location>
</feature>
<feature type="region of interest" description="Disordered" evidence="1">
    <location>
        <begin position="157"/>
        <end position="307"/>
    </location>
</feature>
<feature type="compositionally biased region" description="Polar residues" evidence="1">
    <location>
        <begin position="221"/>
        <end position="251"/>
    </location>
</feature>
<gene>
    <name evidence="2" type="ORF">MYCFIDRAFT_203222</name>
</gene>
<dbReference type="eggNOG" id="ENOG502SJFJ">
    <property type="taxonomic scope" value="Eukaryota"/>
</dbReference>
<dbReference type="EMBL" id="KB446557">
    <property type="protein sequence ID" value="EME84996.1"/>
    <property type="molecule type" value="Genomic_DNA"/>
</dbReference>
<dbReference type="Proteomes" id="UP000016932">
    <property type="component" value="Unassembled WGS sequence"/>
</dbReference>
<keyword evidence="3" id="KW-1185">Reference proteome</keyword>
<evidence type="ECO:0008006" key="4">
    <source>
        <dbReference type="Google" id="ProtNLM"/>
    </source>
</evidence>
<name>M3AK89_PSEFD</name>
<feature type="compositionally biased region" description="Polar residues" evidence="1">
    <location>
        <begin position="101"/>
        <end position="114"/>
    </location>
</feature>
<evidence type="ECO:0000313" key="2">
    <source>
        <dbReference type="EMBL" id="EME84996.1"/>
    </source>
</evidence>
<feature type="region of interest" description="Disordered" evidence="1">
    <location>
        <begin position="50"/>
        <end position="137"/>
    </location>
</feature>
<feature type="compositionally biased region" description="Pro residues" evidence="1">
    <location>
        <begin position="262"/>
        <end position="271"/>
    </location>
</feature>